<feature type="transmembrane region" description="Helical" evidence="1">
    <location>
        <begin position="55"/>
        <end position="78"/>
    </location>
</feature>
<dbReference type="Gene3D" id="1.20.1070.10">
    <property type="entry name" value="Rhodopsin 7-helix transmembrane proteins"/>
    <property type="match status" value="1"/>
</dbReference>
<sequence length="150" mass="16700">MDYYRAAEIFGLGSSIWKFWGTVSATMSFIVVLVNTLLLHTFIKNPLLRNRKHMMVVNLAVADLIYGLLGIPSLIFSIFNPTPISIIVSTSCAVCDSYNYIYLLFTHLDNSSTQRTVQNRHSSQTRQIIGPNSIAGHGSFLGYVGNSHDL</sequence>
<keyword evidence="1" id="KW-1133">Transmembrane helix</keyword>
<dbReference type="SUPFAM" id="SSF81321">
    <property type="entry name" value="Family A G protein-coupled receptor-like"/>
    <property type="match status" value="1"/>
</dbReference>
<dbReference type="EMBL" id="RCHS01000878">
    <property type="protein sequence ID" value="RMX56243.1"/>
    <property type="molecule type" value="Genomic_DNA"/>
</dbReference>
<keyword evidence="3" id="KW-1185">Reference proteome</keyword>
<dbReference type="OrthoDB" id="5954262at2759"/>
<name>A0A3M6UR94_POCDA</name>
<feature type="transmembrane region" description="Helical" evidence="1">
    <location>
        <begin position="20"/>
        <end position="43"/>
    </location>
</feature>
<evidence type="ECO:0008006" key="4">
    <source>
        <dbReference type="Google" id="ProtNLM"/>
    </source>
</evidence>
<organism evidence="2 3">
    <name type="scientific">Pocillopora damicornis</name>
    <name type="common">Cauliflower coral</name>
    <name type="synonym">Millepora damicornis</name>
    <dbReference type="NCBI Taxonomy" id="46731"/>
    <lineage>
        <taxon>Eukaryota</taxon>
        <taxon>Metazoa</taxon>
        <taxon>Cnidaria</taxon>
        <taxon>Anthozoa</taxon>
        <taxon>Hexacorallia</taxon>
        <taxon>Scleractinia</taxon>
        <taxon>Astrocoeniina</taxon>
        <taxon>Pocilloporidae</taxon>
        <taxon>Pocillopora</taxon>
    </lineage>
</organism>
<keyword evidence="1" id="KW-0472">Membrane</keyword>
<gene>
    <name evidence="2" type="ORF">pdam_00011682</name>
</gene>
<feature type="transmembrane region" description="Helical" evidence="1">
    <location>
        <begin position="84"/>
        <end position="105"/>
    </location>
</feature>
<evidence type="ECO:0000256" key="1">
    <source>
        <dbReference type="SAM" id="Phobius"/>
    </source>
</evidence>
<dbReference type="Proteomes" id="UP000275408">
    <property type="component" value="Unassembled WGS sequence"/>
</dbReference>
<evidence type="ECO:0000313" key="2">
    <source>
        <dbReference type="EMBL" id="RMX56243.1"/>
    </source>
</evidence>
<proteinExistence type="predicted"/>
<dbReference type="AlphaFoldDB" id="A0A3M6UR94"/>
<keyword evidence="1" id="KW-0812">Transmembrane</keyword>
<evidence type="ECO:0000313" key="3">
    <source>
        <dbReference type="Proteomes" id="UP000275408"/>
    </source>
</evidence>
<accession>A0A3M6UR94</accession>
<protein>
    <recommendedName>
        <fullName evidence="4">G-protein coupled receptors family 1 profile domain-containing protein</fullName>
    </recommendedName>
</protein>
<comment type="caution">
    <text evidence="2">The sequence shown here is derived from an EMBL/GenBank/DDBJ whole genome shotgun (WGS) entry which is preliminary data.</text>
</comment>
<reference evidence="2 3" key="1">
    <citation type="journal article" date="2018" name="Sci. Rep.">
        <title>Comparative analysis of the Pocillopora damicornis genome highlights role of immune system in coral evolution.</title>
        <authorList>
            <person name="Cunning R."/>
            <person name="Bay R.A."/>
            <person name="Gillette P."/>
            <person name="Baker A.C."/>
            <person name="Traylor-Knowles N."/>
        </authorList>
    </citation>
    <scope>NUCLEOTIDE SEQUENCE [LARGE SCALE GENOMIC DNA]</scope>
    <source>
        <strain evidence="2">RSMAS</strain>
        <tissue evidence="2">Whole animal</tissue>
    </source>
</reference>